<dbReference type="PRINTS" id="PR00080">
    <property type="entry name" value="SDRFAMILY"/>
</dbReference>
<dbReference type="SUPFAM" id="SSF51735">
    <property type="entry name" value="NAD(P)-binding Rossmann-fold domains"/>
    <property type="match status" value="1"/>
</dbReference>
<dbReference type="Proteomes" id="UP001500618">
    <property type="component" value="Unassembled WGS sequence"/>
</dbReference>
<dbReference type="InterPro" id="IPR057326">
    <property type="entry name" value="KR_dom"/>
</dbReference>
<reference evidence="4" key="1">
    <citation type="journal article" date="2019" name="Int. J. Syst. Evol. Microbiol.">
        <title>The Global Catalogue of Microorganisms (GCM) 10K type strain sequencing project: providing services to taxonomists for standard genome sequencing and annotation.</title>
        <authorList>
            <consortium name="The Broad Institute Genomics Platform"/>
            <consortium name="The Broad Institute Genome Sequencing Center for Infectious Disease"/>
            <person name="Wu L."/>
            <person name="Ma J."/>
        </authorList>
    </citation>
    <scope>NUCLEOTIDE SEQUENCE [LARGE SCALE GENOMIC DNA]</scope>
    <source>
        <strain evidence="4">JCM 14718</strain>
    </source>
</reference>
<dbReference type="Pfam" id="PF13561">
    <property type="entry name" value="adh_short_C2"/>
    <property type="match status" value="1"/>
</dbReference>
<dbReference type="PANTHER" id="PTHR42760:SF40">
    <property type="entry name" value="3-OXOACYL-[ACYL-CARRIER-PROTEIN] REDUCTASE, CHLOROPLASTIC"/>
    <property type="match status" value="1"/>
</dbReference>
<organism evidence="3 4">
    <name type="scientific">Fodinicola feengrottensis</name>
    <dbReference type="NCBI Taxonomy" id="435914"/>
    <lineage>
        <taxon>Bacteria</taxon>
        <taxon>Bacillati</taxon>
        <taxon>Actinomycetota</taxon>
        <taxon>Actinomycetes</taxon>
        <taxon>Mycobacteriales</taxon>
        <taxon>Fodinicola</taxon>
    </lineage>
</organism>
<keyword evidence="4" id="KW-1185">Reference proteome</keyword>
<evidence type="ECO:0000313" key="4">
    <source>
        <dbReference type="Proteomes" id="UP001500618"/>
    </source>
</evidence>
<protein>
    <submittedName>
        <fullName evidence="3">SDR family oxidoreductase</fullName>
    </submittedName>
</protein>
<comment type="similarity">
    <text evidence="1">Belongs to the short-chain dehydrogenases/reductases (SDR) family.</text>
</comment>
<name>A0ABP4TMJ8_9ACTN</name>
<proteinExistence type="inferred from homology"/>
<dbReference type="InterPro" id="IPR002347">
    <property type="entry name" value="SDR_fam"/>
</dbReference>
<feature type="domain" description="Ketoreductase" evidence="2">
    <location>
        <begin position="5"/>
        <end position="188"/>
    </location>
</feature>
<dbReference type="InterPro" id="IPR036291">
    <property type="entry name" value="NAD(P)-bd_dom_sf"/>
</dbReference>
<dbReference type="PRINTS" id="PR00081">
    <property type="entry name" value="GDHRDH"/>
</dbReference>
<accession>A0ABP4TMJ8</accession>
<sequence length="248" mass="25424">MIMTKVTMVTGGTRGIGAATARRLVAAGHVVCVSYRQDEESAENLVRELAPGTVLVVQADTGSEADIDRLFETATAKLGPITGLVNNAAYTGPLGPFADFDGEVFRRVAEVNIVGVQLCAQRAVRIMSTERGGSGGAIVNLSSGAATLGSPGEYVHYAASKAAVDAFTMGLSKEVGGQGIRVNAVAPGLVATTLHAEAGDPGRIERMAPTLPIGRAADPDEIAAAICWLLSDEASYTTGAILRVAGGR</sequence>
<dbReference type="PANTHER" id="PTHR42760">
    <property type="entry name" value="SHORT-CHAIN DEHYDROGENASES/REDUCTASES FAMILY MEMBER"/>
    <property type="match status" value="1"/>
</dbReference>
<gene>
    <name evidence="3" type="ORF">GCM10009765_45310</name>
</gene>
<evidence type="ECO:0000313" key="3">
    <source>
        <dbReference type="EMBL" id="GAA1690760.1"/>
    </source>
</evidence>
<dbReference type="CDD" id="cd05233">
    <property type="entry name" value="SDR_c"/>
    <property type="match status" value="1"/>
</dbReference>
<evidence type="ECO:0000256" key="1">
    <source>
        <dbReference type="ARBA" id="ARBA00006484"/>
    </source>
</evidence>
<evidence type="ECO:0000259" key="2">
    <source>
        <dbReference type="SMART" id="SM00822"/>
    </source>
</evidence>
<dbReference type="SMART" id="SM00822">
    <property type="entry name" value="PKS_KR"/>
    <property type="match status" value="1"/>
</dbReference>
<dbReference type="Gene3D" id="3.40.50.720">
    <property type="entry name" value="NAD(P)-binding Rossmann-like Domain"/>
    <property type="match status" value="1"/>
</dbReference>
<dbReference type="EMBL" id="BAAANY010000018">
    <property type="protein sequence ID" value="GAA1690760.1"/>
    <property type="molecule type" value="Genomic_DNA"/>
</dbReference>
<comment type="caution">
    <text evidence="3">The sequence shown here is derived from an EMBL/GenBank/DDBJ whole genome shotgun (WGS) entry which is preliminary data.</text>
</comment>